<dbReference type="Proteomes" id="UP000422736">
    <property type="component" value="Chromosome 4"/>
</dbReference>
<dbReference type="SMART" id="SM00066">
    <property type="entry name" value="GAL4"/>
    <property type="match status" value="1"/>
</dbReference>
<keyword evidence="2" id="KW-0479">Metal-binding</keyword>
<dbReference type="InterPro" id="IPR001138">
    <property type="entry name" value="Zn2Cys6_DnaBD"/>
</dbReference>
<evidence type="ECO:0000256" key="6">
    <source>
        <dbReference type="ARBA" id="ARBA00023163"/>
    </source>
</evidence>
<keyword evidence="10" id="KW-1185">Reference proteome</keyword>
<dbReference type="PROSITE" id="PS50048">
    <property type="entry name" value="ZN2_CY6_FUNGAL_2"/>
    <property type="match status" value="1"/>
</dbReference>
<reference evidence="9 10" key="1">
    <citation type="submission" date="2016-03" db="EMBL/GenBank/DDBJ databases">
        <title>How can Kluyveromyces marxianus grow so fast - potential evolutionary course in Saccharomyces Complex revealed by comparative genomics.</title>
        <authorList>
            <person name="Mo W."/>
            <person name="Lu W."/>
            <person name="Yang X."/>
            <person name="Qi J."/>
            <person name="Lv H."/>
        </authorList>
    </citation>
    <scope>NUCLEOTIDE SEQUENCE [LARGE SCALE GENOMIC DNA]</scope>
    <source>
        <strain evidence="9 10">FIM1</strain>
    </source>
</reference>
<dbReference type="Pfam" id="PF00172">
    <property type="entry name" value="Zn_clus"/>
    <property type="match status" value="1"/>
</dbReference>
<keyword evidence="3" id="KW-0862">Zinc</keyword>
<dbReference type="SUPFAM" id="SSF57701">
    <property type="entry name" value="Zn2/Cys6 DNA-binding domain"/>
    <property type="match status" value="1"/>
</dbReference>
<evidence type="ECO:0000256" key="3">
    <source>
        <dbReference type="ARBA" id="ARBA00022833"/>
    </source>
</evidence>
<organism evidence="9 10">
    <name type="scientific">Kluyveromyces marxianus</name>
    <name type="common">Yeast</name>
    <name type="synonym">Candida kefyr</name>
    <dbReference type="NCBI Taxonomy" id="4911"/>
    <lineage>
        <taxon>Eukaryota</taxon>
        <taxon>Fungi</taxon>
        <taxon>Dikarya</taxon>
        <taxon>Ascomycota</taxon>
        <taxon>Saccharomycotina</taxon>
        <taxon>Saccharomycetes</taxon>
        <taxon>Saccharomycetales</taxon>
        <taxon>Saccharomycetaceae</taxon>
        <taxon>Kluyveromyces</taxon>
    </lineage>
</organism>
<keyword evidence="6" id="KW-0804">Transcription</keyword>
<dbReference type="Pfam" id="PF04082">
    <property type="entry name" value="Fungal_trans"/>
    <property type="match status" value="1"/>
</dbReference>
<dbReference type="EMBL" id="CP015057">
    <property type="protein sequence ID" value="QGN15760.1"/>
    <property type="molecule type" value="Genomic_DNA"/>
</dbReference>
<dbReference type="InterPro" id="IPR007219">
    <property type="entry name" value="XnlR_reg_dom"/>
</dbReference>
<gene>
    <name evidence="9" type="primary">thi1</name>
    <name evidence="9" type="ORF">FIM1_2456</name>
</gene>
<name>A0ABX6EW73_KLUMA</name>
<comment type="subcellular location">
    <subcellularLocation>
        <location evidence="1">Nucleus</location>
    </subcellularLocation>
</comment>
<evidence type="ECO:0000313" key="10">
    <source>
        <dbReference type="Proteomes" id="UP000422736"/>
    </source>
</evidence>
<evidence type="ECO:0000259" key="8">
    <source>
        <dbReference type="PROSITE" id="PS50048"/>
    </source>
</evidence>
<protein>
    <submittedName>
        <fullName evidence="9">Thiamine repressible genes regulatory protein thi1</fullName>
    </submittedName>
</protein>
<evidence type="ECO:0000256" key="7">
    <source>
        <dbReference type="ARBA" id="ARBA00023242"/>
    </source>
</evidence>
<keyword evidence="5" id="KW-0238">DNA-binding</keyword>
<reference evidence="9 10" key="2">
    <citation type="submission" date="2019-11" db="EMBL/GenBank/DDBJ databases">
        <authorList>
            <person name="Lu H."/>
        </authorList>
    </citation>
    <scope>NUCLEOTIDE SEQUENCE [LARGE SCALE GENOMIC DNA]</scope>
    <source>
        <strain evidence="9 10">FIM1</strain>
    </source>
</reference>
<dbReference type="PROSITE" id="PS00463">
    <property type="entry name" value="ZN2_CY6_FUNGAL_1"/>
    <property type="match status" value="1"/>
</dbReference>
<dbReference type="PANTHER" id="PTHR47540:SF6">
    <property type="entry name" value="ZN(II)2CYS6 TRANSCRIPTION FACTOR (EUROFUNG)"/>
    <property type="match status" value="1"/>
</dbReference>
<proteinExistence type="predicted"/>
<keyword evidence="4" id="KW-0805">Transcription regulation</keyword>
<dbReference type="Gene3D" id="4.10.240.10">
    <property type="entry name" value="Zn(2)-C6 fungal-type DNA-binding domain"/>
    <property type="match status" value="1"/>
</dbReference>
<evidence type="ECO:0000256" key="5">
    <source>
        <dbReference type="ARBA" id="ARBA00023125"/>
    </source>
</evidence>
<evidence type="ECO:0000256" key="1">
    <source>
        <dbReference type="ARBA" id="ARBA00004123"/>
    </source>
</evidence>
<dbReference type="SMART" id="SM00906">
    <property type="entry name" value="Fungal_trans"/>
    <property type="match status" value="1"/>
</dbReference>
<dbReference type="CDD" id="cd12148">
    <property type="entry name" value="fungal_TF_MHR"/>
    <property type="match status" value="1"/>
</dbReference>
<evidence type="ECO:0000256" key="2">
    <source>
        <dbReference type="ARBA" id="ARBA00022723"/>
    </source>
</evidence>
<keyword evidence="7" id="KW-0539">Nucleus</keyword>
<dbReference type="CDD" id="cd00067">
    <property type="entry name" value="GAL4"/>
    <property type="match status" value="1"/>
</dbReference>
<dbReference type="InterPro" id="IPR051711">
    <property type="entry name" value="Stress_Response_Reg"/>
</dbReference>
<dbReference type="PANTHER" id="PTHR47540">
    <property type="entry name" value="THIAMINE REPRESSIBLE GENES REGULATORY PROTEIN THI5"/>
    <property type="match status" value="1"/>
</dbReference>
<sequence length="650" mass="74807">MASNKGKRACETCKKRKKKCSGELPCIYCVKIGNSQDCEYKTRLPKKKVKVSERYITTLKSKVRLLESRLAKINSDNSDDEVQFTDELNPLVERGNSASPNIVVEKNLGDSGCLSFLARIQNTLLNCTGMQSLDQDLSTKYVEFSQKLDWDIVWEAYRDIPSLDKARRLIRFAQRTVGADYLFVNNQYIENTIPRVFYKNKTEIEEQYSAVGFAEELALFYSYLAMGCLFQNPTSNEEWKENDRPNGFAYFEKALYIQGMILKYSDQSNGTNLVQSFLYVAYYSLSVDKSSLAYVLVGNAIRIALVLRLHKRSNSQTSNRLFWLCFLYDRILAIRFGFPLIIEEKDIDIPLYSAFDDNYLAVSLEKYHFEAQIALAKITTNIIKRIYTKNSTSFIHNCHSILKELKSWFDNLPPQLKFDYNNINPTTSRSTINLHINYNYLIILTTRSVAFYVFNKVLSTGKTTDQLFVGNLKEIITILLESSISAAQIQSMILTKLYYNGKMMSRSFLDSHYIFNSSIVLILAVFLRSLPNYLIGNVHDVSVLVSRVQDNLDVLQQISQYNVAAYNLNKQLTELIELISCDKVQKQFQGSIQNLMMEQQQKNENDLGGLSHIDLSEVLDLIITNDEEGDAINSYFDEEDFIRYSNFNNF</sequence>
<dbReference type="InterPro" id="IPR036864">
    <property type="entry name" value="Zn2-C6_fun-type_DNA-bd_sf"/>
</dbReference>
<accession>A0ABX6EW73</accession>
<evidence type="ECO:0000313" key="9">
    <source>
        <dbReference type="EMBL" id="QGN15760.1"/>
    </source>
</evidence>
<evidence type="ECO:0000256" key="4">
    <source>
        <dbReference type="ARBA" id="ARBA00023015"/>
    </source>
</evidence>
<feature type="domain" description="Zn(2)-C6 fungal-type" evidence="8">
    <location>
        <begin position="9"/>
        <end position="40"/>
    </location>
</feature>